<evidence type="ECO:0000259" key="1">
    <source>
        <dbReference type="PROSITE" id="PS50902"/>
    </source>
</evidence>
<evidence type="ECO:0000313" key="2">
    <source>
        <dbReference type="EMBL" id="KUG16259.1"/>
    </source>
</evidence>
<dbReference type="AlphaFoldDB" id="A0A0W8F783"/>
<dbReference type="CDD" id="cd07709">
    <property type="entry name" value="flavodiiron_proteins_MBL-fold"/>
    <property type="match status" value="1"/>
</dbReference>
<dbReference type="GO" id="GO:0009055">
    <property type="term" value="F:electron transfer activity"/>
    <property type="evidence" value="ECO:0007669"/>
    <property type="project" value="InterPro"/>
</dbReference>
<feature type="domain" description="Flavodoxin-like" evidence="1">
    <location>
        <begin position="248"/>
        <end position="385"/>
    </location>
</feature>
<name>A0A0W8F783_9ZZZZ</name>
<protein>
    <submittedName>
        <fullName evidence="2">Flavoprotein</fullName>
    </submittedName>
</protein>
<comment type="caution">
    <text evidence="2">The sequence shown here is derived from an EMBL/GenBank/DDBJ whole genome shotgun (WGS) entry which is preliminary data.</text>
</comment>
<dbReference type="SMART" id="SM00849">
    <property type="entry name" value="Lactamase_B"/>
    <property type="match status" value="1"/>
</dbReference>
<dbReference type="GO" id="GO:0010181">
    <property type="term" value="F:FMN binding"/>
    <property type="evidence" value="ECO:0007669"/>
    <property type="project" value="InterPro"/>
</dbReference>
<dbReference type="InterPro" id="IPR016440">
    <property type="entry name" value="Rubredoxin-O_OxRdtase"/>
</dbReference>
<dbReference type="GO" id="GO:0016491">
    <property type="term" value="F:oxidoreductase activity"/>
    <property type="evidence" value="ECO:0007669"/>
    <property type="project" value="InterPro"/>
</dbReference>
<gene>
    <name evidence="2" type="ORF">ASZ90_014046</name>
</gene>
<dbReference type="Gene3D" id="3.60.15.10">
    <property type="entry name" value="Ribonuclease Z/Hydroxyacylglutathione hydrolase-like"/>
    <property type="match status" value="1"/>
</dbReference>
<organism evidence="2">
    <name type="scientific">hydrocarbon metagenome</name>
    <dbReference type="NCBI Taxonomy" id="938273"/>
    <lineage>
        <taxon>unclassified sequences</taxon>
        <taxon>metagenomes</taxon>
        <taxon>ecological metagenomes</taxon>
    </lineage>
</organism>
<dbReference type="EMBL" id="LNQE01001504">
    <property type="protein sequence ID" value="KUG16259.1"/>
    <property type="molecule type" value="Genomic_DNA"/>
</dbReference>
<proteinExistence type="predicted"/>
<dbReference type="InterPro" id="IPR008254">
    <property type="entry name" value="Flavodoxin/NO_synth"/>
</dbReference>
<accession>A0A0W8F783</accession>
<dbReference type="PANTHER" id="PTHR43717:SF1">
    <property type="entry name" value="ANAEROBIC NITRIC OXIDE REDUCTASE FLAVORUBREDOXIN"/>
    <property type="match status" value="1"/>
</dbReference>
<dbReference type="Gene3D" id="3.40.50.360">
    <property type="match status" value="1"/>
</dbReference>
<dbReference type="InterPro" id="IPR001279">
    <property type="entry name" value="Metallo-B-lactamas"/>
</dbReference>
<dbReference type="PIRSF" id="PIRSF005243">
    <property type="entry name" value="ROO"/>
    <property type="match status" value="1"/>
</dbReference>
<dbReference type="InterPro" id="IPR045761">
    <property type="entry name" value="ODP_dom"/>
</dbReference>
<dbReference type="InterPro" id="IPR029039">
    <property type="entry name" value="Flavoprotein-like_sf"/>
</dbReference>
<dbReference type="SUPFAM" id="SSF52218">
    <property type="entry name" value="Flavoproteins"/>
    <property type="match status" value="1"/>
</dbReference>
<dbReference type="PANTHER" id="PTHR43717">
    <property type="entry name" value="ANAEROBIC NITRIC OXIDE REDUCTASE FLAVORUBREDOXIN"/>
    <property type="match status" value="1"/>
</dbReference>
<reference evidence="2" key="1">
    <citation type="journal article" date="2015" name="Proc. Natl. Acad. Sci. U.S.A.">
        <title>Networks of energetic and metabolic interactions define dynamics in microbial communities.</title>
        <authorList>
            <person name="Embree M."/>
            <person name="Liu J.K."/>
            <person name="Al-Bassam M.M."/>
            <person name="Zengler K."/>
        </authorList>
    </citation>
    <scope>NUCLEOTIDE SEQUENCE</scope>
</reference>
<sequence length="399" mass="44161">MTLVREIKPGVFSIGAIDWDRRLFDALIALPDGTSYNSYLVRGKNKIALIDAVDSTMADVLIENLNALGIKKIDYIIVQHAEQDHTGSLGRLVELYPDSTVAGSARCLELLVEFGLVDKKRTQELKDGDVIDLGGKSLQIISAPWVHWPDTILSYLASDRILFSCDFLGSHLATSTLYADESVVYGAAKRYYAEIMMPFRQHIKKHLERISNCDIDIIAPSHGPIHARPEFMLNAYGEWASDEVKNQVVLPFVSMHGSTKAMIDYFADALIARGIEVKRFDLTNSDTGLLAEALVDASTIVIGTPTVLAGAHPLALYAAILANALRPKTRYASVIGSYGWGGKMLEQITQAMPNLKLQFFDPVVTKGYPKEADFRRLDRLADEILAKHRELMHAQSATK</sequence>
<dbReference type="PROSITE" id="PS50902">
    <property type="entry name" value="FLAVODOXIN_LIKE"/>
    <property type="match status" value="1"/>
</dbReference>
<dbReference type="GO" id="GO:0046872">
    <property type="term" value="F:metal ion binding"/>
    <property type="evidence" value="ECO:0007669"/>
    <property type="project" value="InterPro"/>
</dbReference>
<dbReference type="InterPro" id="IPR036866">
    <property type="entry name" value="RibonucZ/Hydroxyglut_hydro"/>
</dbReference>
<dbReference type="Pfam" id="PF19583">
    <property type="entry name" value="ODP"/>
    <property type="match status" value="1"/>
</dbReference>
<dbReference type="SUPFAM" id="SSF56281">
    <property type="entry name" value="Metallo-hydrolase/oxidoreductase"/>
    <property type="match status" value="1"/>
</dbReference>